<dbReference type="EMBL" id="JACCBV010000001">
    <property type="protein sequence ID" value="NYE21195.1"/>
    <property type="molecule type" value="Genomic_DNA"/>
</dbReference>
<keyword evidence="2" id="KW-1185">Reference proteome</keyword>
<comment type="caution">
    <text evidence="1">The sequence shown here is derived from an EMBL/GenBank/DDBJ whole genome shotgun (WGS) entry which is preliminary data.</text>
</comment>
<proteinExistence type="predicted"/>
<organism evidence="1 2">
    <name type="scientific">Microbacterium immunditiarum</name>
    <dbReference type="NCBI Taxonomy" id="337480"/>
    <lineage>
        <taxon>Bacteria</taxon>
        <taxon>Bacillati</taxon>
        <taxon>Actinomycetota</taxon>
        <taxon>Actinomycetes</taxon>
        <taxon>Micrococcales</taxon>
        <taxon>Microbacteriaceae</taxon>
        <taxon>Microbacterium</taxon>
    </lineage>
</organism>
<dbReference type="Proteomes" id="UP000576969">
    <property type="component" value="Unassembled WGS sequence"/>
</dbReference>
<accession>A0A7Y9GR67</accession>
<dbReference type="AlphaFoldDB" id="A0A7Y9GR67"/>
<protein>
    <submittedName>
        <fullName evidence="1">Uncharacterized protein</fullName>
    </submittedName>
</protein>
<gene>
    <name evidence="1" type="ORF">BJ991_003223</name>
</gene>
<reference evidence="1 2" key="1">
    <citation type="submission" date="2020-07" db="EMBL/GenBank/DDBJ databases">
        <title>Sequencing the genomes of 1000 actinobacteria strains.</title>
        <authorList>
            <person name="Klenk H.-P."/>
        </authorList>
    </citation>
    <scope>NUCLEOTIDE SEQUENCE [LARGE SCALE GENOMIC DNA]</scope>
    <source>
        <strain evidence="1 2">DSM 24662</strain>
    </source>
</reference>
<name>A0A7Y9GR67_9MICO</name>
<evidence type="ECO:0000313" key="2">
    <source>
        <dbReference type="Proteomes" id="UP000576969"/>
    </source>
</evidence>
<evidence type="ECO:0000313" key="1">
    <source>
        <dbReference type="EMBL" id="NYE21195.1"/>
    </source>
</evidence>
<sequence>MRGTQPDPEEDAMHKAVIVAQFAYVALGIRLGSPRVQG</sequence>